<accession>A0A1F5XJ43</accession>
<evidence type="ECO:0000256" key="1">
    <source>
        <dbReference type="SAM" id="Phobius"/>
    </source>
</evidence>
<keyword evidence="1" id="KW-0472">Membrane</keyword>
<comment type="caution">
    <text evidence="2">The sequence shown here is derived from an EMBL/GenBank/DDBJ whole genome shotgun (WGS) entry which is preliminary data.</text>
</comment>
<evidence type="ECO:0000313" key="3">
    <source>
        <dbReference type="Proteomes" id="UP000177346"/>
    </source>
</evidence>
<gene>
    <name evidence="2" type="ORF">A3B19_02835</name>
</gene>
<protein>
    <submittedName>
        <fullName evidence="2">Uncharacterized protein</fullName>
    </submittedName>
</protein>
<keyword evidence="1" id="KW-1133">Transmembrane helix</keyword>
<feature type="transmembrane region" description="Helical" evidence="1">
    <location>
        <begin position="6"/>
        <end position="28"/>
    </location>
</feature>
<proteinExistence type="predicted"/>
<keyword evidence="1" id="KW-0812">Transmembrane</keyword>
<feature type="transmembrane region" description="Helical" evidence="1">
    <location>
        <begin position="40"/>
        <end position="63"/>
    </location>
</feature>
<dbReference type="AlphaFoldDB" id="A0A1F5XJ43"/>
<evidence type="ECO:0000313" key="2">
    <source>
        <dbReference type="EMBL" id="OGF87491.1"/>
    </source>
</evidence>
<organism evidence="2 3">
    <name type="scientific">Candidatus Giovannonibacteria bacterium RIFCSPLOWO2_01_FULL_46_32</name>
    <dbReference type="NCBI Taxonomy" id="1798353"/>
    <lineage>
        <taxon>Bacteria</taxon>
        <taxon>Candidatus Giovannoniibacteriota</taxon>
    </lineage>
</organism>
<dbReference type="Proteomes" id="UP000177346">
    <property type="component" value="Unassembled WGS sequence"/>
</dbReference>
<name>A0A1F5XJ43_9BACT</name>
<sequence length="66" mass="7702">MSFIVALVLYALFLAVYWFFVLSILWHVREYAMPQDSSRLVIWVFLGIIVFLNTVSLALFFSLPLT</sequence>
<dbReference type="EMBL" id="MFIF01000005">
    <property type="protein sequence ID" value="OGF87491.1"/>
    <property type="molecule type" value="Genomic_DNA"/>
</dbReference>
<reference evidence="2 3" key="1">
    <citation type="journal article" date="2016" name="Nat. Commun.">
        <title>Thousands of microbial genomes shed light on interconnected biogeochemical processes in an aquifer system.</title>
        <authorList>
            <person name="Anantharaman K."/>
            <person name="Brown C.T."/>
            <person name="Hug L.A."/>
            <person name="Sharon I."/>
            <person name="Castelle C.J."/>
            <person name="Probst A.J."/>
            <person name="Thomas B.C."/>
            <person name="Singh A."/>
            <person name="Wilkins M.J."/>
            <person name="Karaoz U."/>
            <person name="Brodie E.L."/>
            <person name="Williams K.H."/>
            <person name="Hubbard S.S."/>
            <person name="Banfield J.F."/>
        </authorList>
    </citation>
    <scope>NUCLEOTIDE SEQUENCE [LARGE SCALE GENOMIC DNA]</scope>
</reference>